<evidence type="ECO:0000313" key="4">
    <source>
        <dbReference type="EMBL" id="KAK8058861.1"/>
    </source>
</evidence>
<protein>
    <recommendedName>
        <fullName evidence="3">AB hydrolase-1 domain-containing protein</fullName>
    </recommendedName>
</protein>
<dbReference type="PRINTS" id="PR00412">
    <property type="entry name" value="EPOXHYDRLASE"/>
</dbReference>
<dbReference type="InterPro" id="IPR029058">
    <property type="entry name" value="AB_hydrolase_fold"/>
</dbReference>
<keyword evidence="5" id="KW-1185">Reference proteome</keyword>
<reference evidence="4 5" key="1">
    <citation type="submission" date="2023-01" db="EMBL/GenBank/DDBJ databases">
        <title>Analysis of 21 Apiospora genomes using comparative genomics revels a genus with tremendous synthesis potential of carbohydrate active enzymes and secondary metabolites.</title>
        <authorList>
            <person name="Sorensen T."/>
        </authorList>
    </citation>
    <scope>NUCLEOTIDE SEQUENCE [LARGE SCALE GENOMIC DNA]</scope>
    <source>
        <strain evidence="4 5">CBS 135458</strain>
    </source>
</reference>
<evidence type="ECO:0000256" key="2">
    <source>
        <dbReference type="ARBA" id="ARBA00038334"/>
    </source>
</evidence>
<dbReference type="InterPro" id="IPR000639">
    <property type="entry name" value="Epox_hydrolase-like"/>
</dbReference>
<dbReference type="InterPro" id="IPR000073">
    <property type="entry name" value="AB_hydrolase_1"/>
</dbReference>
<proteinExistence type="inferred from homology"/>
<feature type="domain" description="AB hydrolase-1" evidence="3">
    <location>
        <begin position="46"/>
        <end position="306"/>
    </location>
</feature>
<keyword evidence="1" id="KW-0378">Hydrolase</keyword>
<dbReference type="PANTHER" id="PTHR43329">
    <property type="entry name" value="EPOXIDE HYDROLASE"/>
    <property type="match status" value="1"/>
</dbReference>
<dbReference type="SUPFAM" id="SSF53474">
    <property type="entry name" value="alpha/beta-Hydrolases"/>
    <property type="match status" value="1"/>
</dbReference>
<dbReference type="Pfam" id="PF12697">
    <property type="entry name" value="Abhydrolase_6"/>
    <property type="match status" value="1"/>
</dbReference>
<comment type="similarity">
    <text evidence="2">Belongs to the AB hydrolase superfamily. Epoxide hydrolase family.</text>
</comment>
<evidence type="ECO:0000313" key="5">
    <source>
        <dbReference type="Proteomes" id="UP001480595"/>
    </source>
</evidence>
<evidence type="ECO:0000259" key="3">
    <source>
        <dbReference type="Pfam" id="PF12697"/>
    </source>
</evidence>
<gene>
    <name evidence="4" type="ORF">PG994_009309</name>
</gene>
<organism evidence="4 5">
    <name type="scientific">Apiospora phragmitis</name>
    <dbReference type="NCBI Taxonomy" id="2905665"/>
    <lineage>
        <taxon>Eukaryota</taxon>
        <taxon>Fungi</taxon>
        <taxon>Dikarya</taxon>
        <taxon>Ascomycota</taxon>
        <taxon>Pezizomycotina</taxon>
        <taxon>Sordariomycetes</taxon>
        <taxon>Xylariomycetidae</taxon>
        <taxon>Amphisphaeriales</taxon>
        <taxon>Apiosporaceae</taxon>
        <taxon>Apiospora</taxon>
    </lineage>
</organism>
<sequence>MSLPNVAQTAALTAAAGGEAKRLTTGDGTNYVSTYSPAVNETLPTFLLLHGYPSSRHDWRYQLGALAQLGYGVLAPDMLGMGDSEKPTNLEAYRSKRISGHLKELVDQESLGKVIGFSGLVFLSSSYFPPGVFFDVEATNRRTLGTLGYTQFGYWYFFNSFDAGMLMSENLESFFHLLYHADAAQWGQNFAMIGAARAWLKANKNQPLPTWLTEEDKSLWLHLYSQPNATEAPLSYYRAVMRGIFEEDEAGLSNEDKMLRVPVVAVSAAKDQICIPEEMTAITKPWTTNDYTEYLLDAGHWVMLEQKGKVTSILPEFARSLTA</sequence>
<dbReference type="GeneID" id="92093781"/>
<accession>A0ABR1UIX7</accession>
<dbReference type="Gene3D" id="3.40.50.1820">
    <property type="entry name" value="alpha/beta hydrolase"/>
    <property type="match status" value="2"/>
</dbReference>
<evidence type="ECO:0000256" key="1">
    <source>
        <dbReference type="ARBA" id="ARBA00022801"/>
    </source>
</evidence>
<comment type="caution">
    <text evidence="4">The sequence shown here is derived from an EMBL/GenBank/DDBJ whole genome shotgun (WGS) entry which is preliminary data.</text>
</comment>
<dbReference type="RefSeq" id="XP_066714307.1">
    <property type="nucleotide sequence ID" value="XM_066860718.1"/>
</dbReference>
<dbReference type="EMBL" id="JAQQWL010000009">
    <property type="protein sequence ID" value="KAK8058861.1"/>
    <property type="molecule type" value="Genomic_DNA"/>
</dbReference>
<name>A0ABR1UIX7_9PEZI</name>
<dbReference type="Proteomes" id="UP001480595">
    <property type="component" value="Unassembled WGS sequence"/>
</dbReference>